<name>A0ABR3GR08_9PEZI</name>
<proteinExistence type="predicted"/>
<dbReference type="PANTHER" id="PTHR39613">
    <property type="entry name" value="ANCHORED CELL WALL PROTEIN, PUTATIVE (AFU_ORTHOLOGUE AFUA_4G08960)-RELATED"/>
    <property type="match status" value="1"/>
</dbReference>
<dbReference type="PANTHER" id="PTHR39613:SF1">
    <property type="entry name" value="ANCHORED CELL WALL PROTEIN, PUTATIVE (AFU_ORTHOLOGUE AFUA_4G08960)-RELATED"/>
    <property type="match status" value="1"/>
</dbReference>
<evidence type="ECO:0000259" key="2">
    <source>
        <dbReference type="Pfam" id="PF09792"/>
    </source>
</evidence>
<keyword evidence="4" id="KW-1185">Reference proteome</keyword>
<feature type="domain" description="Ubiquitin 3 binding protein But2 C-terminal" evidence="2">
    <location>
        <begin position="45"/>
        <end position="183"/>
    </location>
</feature>
<reference evidence="3 4" key="1">
    <citation type="submission" date="2024-02" db="EMBL/GenBank/DDBJ databases">
        <title>Discinaceae phylogenomics.</title>
        <authorList>
            <person name="Dirks A.C."/>
            <person name="James T.Y."/>
        </authorList>
    </citation>
    <scope>NUCLEOTIDE SEQUENCE [LARGE SCALE GENOMIC DNA]</scope>
    <source>
        <strain evidence="3 4">ACD0624</strain>
    </source>
</reference>
<accession>A0ABR3GR08</accession>
<comment type="caution">
    <text evidence="3">The sequence shown here is derived from an EMBL/GenBank/DDBJ whole genome shotgun (WGS) entry which is preliminary data.</text>
</comment>
<feature type="chain" id="PRO_5047168505" description="Ubiquitin 3 binding protein But2 C-terminal domain-containing protein" evidence="1">
    <location>
        <begin position="20"/>
        <end position="193"/>
    </location>
</feature>
<keyword evidence="1" id="KW-0732">Signal</keyword>
<dbReference type="InterPro" id="IPR018620">
    <property type="entry name" value="Ubiquitin3-bd_protein_But2_C"/>
</dbReference>
<dbReference type="EMBL" id="JBBBZM010000022">
    <property type="protein sequence ID" value="KAL0638371.1"/>
    <property type="molecule type" value="Genomic_DNA"/>
</dbReference>
<dbReference type="Pfam" id="PF09792">
    <property type="entry name" value="But2"/>
    <property type="match status" value="1"/>
</dbReference>
<dbReference type="Proteomes" id="UP001447188">
    <property type="component" value="Unassembled WGS sequence"/>
</dbReference>
<organism evidence="3 4">
    <name type="scientific">Discina gigas</name>
    <dbReference type="NCBI Taxonomy" id="1032678"/>
    <lineage>
        <taxon>Eukaryota</taxon>
        <taxon>Fungi</taxon>
        <taxon>Dikarya</taxon>
        <taxon>Ascomycota</taxon>
        <taxon>Pezizomycotina</taxon>
        <taxon>Pezizomycetes</taxon>
        <taxon>Pezizales</taxon>
        <taxon>Discinaceae</taxon>
        <taxon>Discina</taxon>
    </lineage>
</organism>
<feature type="signal peptide" evidence="1">
    <location>
        <begin position="1"/>
        <end position="19"/>
    </location>
</feature>
<sequence>MKVAILTSALCLFSGLVSSRALPAAEAEASPAVLEARFTVVYTAAPSLMIPIKEESPNTAYGPTTLPVVQRINGGKNIQTLLQYSFPAGYGGKSCRFSFANPQTATGSLKVQLFTVGGTITNYNTYWSRPYRDQYKGTFNTGKGTAEAIWDEVSPPTWPCPSVATTYNYEVVPQGDNDYASWFIGSLVMQVYY</sequence>
<evidence type="ECO:0000313" key="3">
    <source>
        <dbReference type="EMBL" id="KAL0638371.1"/>
    </source>
</evidence>
<gene>
    <name evidence="3" type="ORF">Q9L58_002513</name>
</gene>
<evidence type="ECO:0000256" key="1">
    <source>
        <dbReference type="SAM" id="SignalP"/>
    </source>
</evidence>
<protein>
    <recommendedName>
        <fullName evidence="2">Ubiquitin 3 binding protein But2 C-terminal domain-containing protein</fullName>
    </recommendedName>
</protein>
<evidence type="ECO:0000313" key="4">
    <source>
        <dbReference type="Proteomes" id="UP001447188"/>
    </source>
</evidence>